<feature type="compositionally biased region" description="Low complexity" evidence="1">
    <location>
        <begin position="40"/>
        <end position="58"/>
    </location>
</feature>
<dbReference type="Proteomes" id="UP000693970">
    <property type="component" value="Unassembled WGS sequence"/>
</dbReference>
<feature type="compositionally biased region" description="Polar residues" evidence="1">
    <location>
        <begin position="89"/>
        <end position="99"/>
    </location>
</feature>
<dbReference type="EMBL" id="JAGRRH010000001">
    <property type="protein sequence ID" value="KAG7375015.1"/>
    <property type="molecule type" value="Genomic_DNA"/>
</dbReference>
<protein>
    <submittedName>
        <fullName evidence="3">Uncharacterized protein</fullName>
    </submittedName>
</protein>
<feature type="compositionally biased region" description="Polar residues" evidence="1">
    <location>
        <begin position="9"/>
        <end position="24"/>
    </location>
</feature>
<name>A0A9K3M7X4_9STRA</name>
<feature type="region of interest" description="Disordered" evidence="1">
    <location>
        <begin position="588"/>
        <end position="612"/>
    </location>
</feature>
<feature type="compositionally biased region" description="Polar residues" evidence="1">
    <location>
        <begin position="115"/>
        <end position="127"/>
    </location>
</feature>
<organism evidence="3 4">
    <name type="scientific">Nitzschia inconspicua</name>
    <dbReference type="NCBI Taxonomy" id="303405"/>
    <lineage>
        <taxon>Eukaryota</taxon>
        <taxon>Sar</taxon>
        <taxon>Stramenopiles</taxon>
        <taxon>Ochrophyta</taxon>
        <taxon>Bacillariophyta</taxon>
        <taxon>Bacillariophyceae</taxon>
        <taxon>Bacillariophycidae</taxon>
        <taxon>Bacillariales</taxon>
        <taxon>Bacillariaceae</taxon>
        <taxon>Nitzschia</taxon>
    </lineage>
</organism>
<reference evidence="3" key="2">
    <citation type="submission" date="2021-04" db="EMBL/GenBank/DDBJ databases">
        <authorList>
            <person name="Podell S."/>
        </authorList>
    </citation>
    <scope>NUCLEOTIDE SEQUENCE</scope>
    <source>
        <strain evidence="3">Hildebrandi</strain>
    </source>
</reference>
<feature type="region of interest" description="Disordered" evidence="1">
    <location>
        <begin position="1"/>
        <end position="65"/>
    </location>
</feature>
<evidence type="ECO:0000256" key="1">
    <source>
        <dbReference type="SAM" id="MobiDB-lite"/>
    </source>
</evidence>
<proteinExistence type="predicted"/>
<gene>
    <name evidence="3" type="ORF">IV203_014110</name>
    <name evidence="2" type="ORF">IV203_014298</name>
</gene>
<reference evidence="3" key="1">
    <citation type="journal article" date="2021" name="Sci. Rep.">
        <title>Diploid genomic architecture of Nitzschia inconspicua, an elite biomass production diatom.</title>
        <authorList>
            <person name="Oliver A."/>
            <person name="Podell S."/>
            <person name="Pinowska A."/>
            <person name="Traller J.C."/>
            <person name="Smith S.R."/>
            <person name="McClure R."/>
            <person name="Beliaev A."/>
            <person name="Bohutskyi P."/>
            <person name="Hill E.A."/>
            <person name="Rabines A."/>
            <person name="Zheng H."/>
            <person name="Allen L.Z."/>
            <person name="Kuo A."/>
            <person name="Grigoriev I.V."/>
            <person name="Allen A.E."/>
            <person name="Hazlebeck D."/>
            <person name="Allen E.E."/>
        </authorList>
    </citation>
    <scope>NUCLEOTIDE SEQUENCE</scope>
    <source>
        <strain evidence="3">Hildebrandi</strain>
    </source>
</reference>
<dbReference type="AlphaFoldDB" id="A0A9K3M7X4"/>
<evidence type="ECO:0000313" key="3">
    <source>
        <dbReference type="EMBL" id="KAG7375015.1"/>
    </source>
</evidence>
<evidence type="ECO:0000313" key="4">
    <source>
        <dbReference type="Proteomes" id="UP000693970"/>
    </source>
</evidence>
<evidence type="ECO:0000313" key="2">
    <source>
        <dbReference type="EMBL" id="KAG7337336.1"/>
    </source>
</evidence>
<feature type="region of interest" description="Disordered" evidence="1">
    <location>
        <begin position="87"/>
        <end position="139"/>
    </location>
</feature>
<accession>A0A9K3M7X4</accession>
<feature type="region of interest" description="Disordered" evidence="1">
    <location>
        <begin position="156"/>
        <end position="185"/>
    </location>
</feature>
<feature type="compositionally biased region" description="Acidic residues" evidence="1">
    <location>
        <begin position="600"/>
        <end position="612"/>
    </location>
</feature>
<sequence>MRLRFTKGAISSSIQQDETTSNKDIFQFSKGPHDRTVTETSVDNNSSNSLSSSTITTHSNEKQDDNHKIKMKYKVSSSSLMKKLLRLSNQQSKQRQIQRVSEEEDSEYKKDPTDKTSLSSTAPTSGITEYRPTCLDRRQDDDEYCPEGYRYLQHDKAATSQQQGLNVEETGEQRDPSDVSSLENTGSVVQLQSCNRSSNANPTTCSSSVANLLDNKACNDEDRCVTLTTILPNLEANPILKPKMKESTIPILRMVDAKTRHIIPHVAEVQNKETDAIPSVDEFSNLDVRLTWTVEDQYEVVIVQLEDQNLTPNRSLLVEGTIESVQSLLNDTASQQDTEQFGQSVQDDNILLVPSLTTLQEGSKLVQEPNPMANIKQLNDNKEHDDVGRNVVDQTVDLAKHCGAFDVHETALPNTRNEIAWHRCMVRKGSRFFRNKLRQTPFFKSHQHEANTHSQWCIEQESFIDTILQETPVETRETIEKLSSLPSTTTYRKDDDCRDHDDDSNVPIPANTCLIRTGSTVPTSQHDAYDKTRDGACTMIESRNTESEREMSSDADAADVAAAASTAAVDAVDSGSWLVNSSFGEEGTLVDSYGTRSNGEVDDDDDDDDDEVDDLGVLDAFVDMAMKDDLLYQEKQLGHSFM</sequence>
<keyword evidence="4" id="KW-1185">Reference proteome</keyword>
<comment type="caution">
    <text evidence="3">The sequence shown here is derived from an EMBL/GenBank/DDBJ whole genome shotgun (WGS) entry which is preliminary data.</text>
</comment>
<dbReference type="EMBL" id="JAGRRH010000087">
    <property type="protein sequence ID" value="KAG7337336.1"/>
    <property type="molecule type" value="Genomic_DNA"/>
</dbReference>